<sequence>MQWTSCSTTIYLHLLKRALPPSWDIRFGSIPVWVIHSLGFHPLKHTLPPLAGLLHPSTMLSSAFNSDLNDISLDIDAGVRPTAARRCALAAEWRQC</sequence>
<protein>
    <submittedName>
        <fullName evidence="1">Uncharacterized protein</fullName>
    </submittedName>
</protein>
<dbReference type="Proteomes" id="UP001281761">
    <property type="component" value="Unassembled WGS sequence"/>
</dbReference>
<name>A0ABQ9WR28_9EUKA</name>
<evidence type="ECO:0000313" key="1">
    <source>
        <dbReference type="EMBL" id="KAK2941945.1"/>
    </source>
</evidence>
<gene>
    <name evidence="1" type="ORF">BLNAU_23147</name>
</gene>
<comment type="caution">
    <text evidence="1">The sequence shown here is derived from an EMBL/GenBank/DDBJ whole genome shotgun (WGS) entry which is preliminary data.</text>
</comment>
<keyword evidence="2" id="KW-1185">Reference proteome</keyword>
<proteinExistence type="predicted"/>
<organism evidence="1 2">
    <name type="scientific">Blattamonas nauphoetae</name>
    <dbReference type="NCBI Taxonomy" id="2049346"/>
    <lineage>
        <taxon>Eukaryota</taxon>
        <taxon>Metamonada</taxon>
        <taxon>Preaxostyla</taxon>
        <taxon>Oxymonadida</taxon>
        <taxon>Blattamonas</taxon>
    </lineage>
</organism>
<accession>A0ABQ9WR28</accession>
<dbReference type="EMBL" id="JARBJD010000448">
    <property type="protein sequence ID" value="KAK2941945.1"/>
    <property type="molecule type" value="Genomic_DNA"/>
</dbReference>
<evidence type="ECO:0000313" key="2">
    <source>
        <dbReference type="Proteomes" id="UP001281761"/>
    </source>
</evidence>
<reference evidence="1 2" key="1">
    <citation type="journal article" date="2022" name="bioRxiv">
        <title>Genomics of Preaxostyla Flagellates Illuminates Evolutionary Transitions and the Path Towards Mitochondrial Loss.</title>
        <authorList>
            <person name="Novak L.V.F."/>
            <person name="Treitli S.C."/>
            <person name="Pyrih J."/>
            <person name="Halakuc P."/>
            <person name="Pipaliya S.V."/>
            <person name="Vacek V."/>
            <person name="Brzon O."/>
            <person name="Soukal P."/>
            <person name="Eme L."/>
            <person name="Dacks J.B."/>
            <person name="Karnkowska A."/>
            <person name="Elias M."/>
            <person name="Hampl V."/>
        </authorList>
    </citation>
    <scope>NUCLEOTIDE SEQUENCE [LARGE SCALE GENOMIC DNA]</scope>
    <source>
        <strain evidence="1">NAU3</strain>
        <tissue evidence="1">Gut</tissue>
    </source>
</reference>